<proteinExistence type="predicted"/>
<name>D3B331_HETP5</name>
<feature type="region of interest" description="Disordered" evidence="1">
    <location>
        <begin position="112"/>
        <end position="155"/>
    </location>
</feature>
<evidence type="ECO:0000256" key="1">
    <source>
        <dbReference type="SAM" id="MobiDB-lite"/>
    </source>
</evidence>
<keyword evidence="3" id="KW-1185">Reference proteome</keyword>
<reference evidence="2 3" key="1">
    <citation type="journal article" date="2011" name="Genome Res.">
        <title>Phylogeny-wide analysis of social amoeba genomes highlights ancient origins for complex intercellular communication.</title>
        <authorList>
            <person name="Heidel A.J."/>
            <person name="Lawal H.M."/>
            <person name="Felder M."/>
            <person name="Schilde C."/>
            <person name="Helps N.R."/>
            <person name="Tunggal B."/>
            <person name="Rivero F."/>
            <person name="John U."/>
            <person name="Schleicher M."/>
            <person name="Eichinger L."/>
            <person name="Platzer M."/>
            <person name="Noegel A.A."/>
            <person name="Schaap P."/>
            <person name="Gloeckner G."/>
        </authorList>
    </citation>
    <scope>NUCLEOTIDE SEQUENCE [LARGE SCALE GENOMIC DNA]</scope>
    <source>
        <strain evidence="3">ATCC 26659 / Pp 5 / PN500</strain>
    </source>
</reference>
<protein>
    <submittedName>
        <fullName evidence="2">Uncharacterized protein</fullName>
    </submittedName>
</protein>
<comment type="caution">
    <text evidence="2">The sequence shown here is derived from an EMBL/GenBank/DDBJ whole genome shotgun (WGS) entry which is preliminary data.</text>
</comment>
<dbReference type="EMBL" id="ADBJ01000010">
    <property type="protein sequence ID" value="EFA83729.1"/>
    <property type="molecule type" value="Genomic_DNA"/>
</dbReference>
<dbReference type="GeneID" id="31358319"/>
<accession>D3B331</accession>
<dbReference type="InterPro" id="IPR032675">
    <property type="entry name" value="LRR_dom_sf"/>
</dbReference>
<dbReference type="Proteomes" id="UP000001396">
    <property type="component" value="Unassembled WGS sequence"/>
</dbReference>
<dbReference type="AlphaFoldDB" id="D3B331"/>
<dbReference type="Gene3D" id="3.80.10.10">
    <property type="entry name" value="Ribonuclease Inhibitor"/>
    <property type="match status" value="1"/>
</dbReference>
<dbReference type="RefSeq" id="XP_020435846.1">
    <property type="nucleotide sequence ID" value="XM_020573774.1"/>
</dbReference>
<evidence type="ECO:0000313" key="3">
    <source>
        <dbReference type="Proteomes" id="UP000001396"/>
    </source>
</evidence>
<feature type="compositionally biased region" description="Polar residues" evidence="1">
    <location>
        <begin position="140"/>
        <end position="155"/>
    </location>
</feature>
<feature type="compositionally biased region" description="Acidic residues" evidence="1">
    <location>
        <begin position="114"/>
        <end position="135"/>
    </location>
</feature>
<dbReference type="FunCoup" id="D3B331">
    <property type="interactions" value="4"/>
</dbReference>
<gene>
    <name evidence="2" type="ORF">PPL_02796</name>
</gene>
<organism evidence="2 3">
    <name type="scientific">Heterostelium pallidum (strain ATCC 26659 / Pp 5 / PN500)</name>
    <name type="common">Cellular slime mold</name>
    <name type="synonym">Polysphondylium pallidum</name>
    <dbReference type="NCBI Taxonomy" id="670386"/>
    <lineage>
        <taxon>Eukaryota</taxon>
        <taxon>Amoebozoa</taxon>
        <taxon>Evosea</taxon>
        <taxon>Eumycetozoa</taxon>
        <taxon>Dictyostelia</taxon>
        <taxon>Acytosteliales</taxon>
        <taxon>Acytosteliaceae</taxon>
        <taxon>Heterostelium</taxon>
    </lineage>
</organism>
<sequence>MDESTIITTTSSYNCVKLNKLIQHYILTLLCCKLSSFQTLEEYIQSYYYRTEYTYKKTDRFDAIRYFLEVPYIKDLSLVCKDWFEYLSILNYRYFYQPQLANDCIRETSIDELKSDDDDDDDDDSDSSSDSDSDSDSSSKLQASKSSQSQTPKINNLSNKDIISKLESPNSLYQFNNITHLYISNQSRVASETFHKNIIDFIQKFPNLQLITLNTQYIALFKDIINHFKNNNLVVYELYIKFNDIRFARDSHRKPDDWNVENIKSMAALMKDVQPTLEFVHLDYNSLKYIDKSSPFCTTYQVKSIFVHRNRFDTKYSFTWEGLQYVEFEKQCHVSLTDMNSIVQLNNHQIKSIRAKVGLGKLGNTSQSLDNNVSSSIEKWESLCTLLANNKTLKELYLTNMNYRQPVTDQLILERSSLAVSNALRTNATLERLSISCHILSQSFYDCMNGNVNRTLRYLRLRDYNLEHLRSISTMLLHNTTLCELDITSVFNYKYITSTTRI</sequence>
<dbReference type="SUPFAM" id="SSF52047">
    <property type="entry name" value="RNI-like"/>
    <property type="match status" value="1"/>
</dbReference>
<evidence type="ECO:0000313" key="2">
    <source>
        <dbReference type="EMBL" id="EFA83729.1"/>
    </source>
</evidence>
<dbReference type="InParanoid" id="D3B331"/>